<evidence type="ECO:0000256" key="9">
    <source>
        <dbReference type="ARBA" id="ARBA00023077"/>
    </source>
</evidence>
<feature type="domain" description="TonB-dependent receptor plug" evidence="17">
    <location>
        <begin position="52"/>
        <end position="160"/>
    </location>
</feature>
<organism evidence="18 19">
    <name type="scientific">Sphingomonas bisphenolicum</name>
    <dbReference type="NCBI Taxonomy" id="296544"/>
    <lineage>
        <taxon>Bacteria</taxon>
        <taxon>Pseudomonadati</taxon>
        <taxon>Pseudomonadota</taxon>
        <taxon>Alphaproteobacteria</taxon>
        <taxon>Sphingomonadales</taxon>
        <taxon>Sphingomonadaceae</taxon>
        <taxon>Sphingomonas</taxon>
    </lineage>
</organism>
<evidence type="ECO:0000256" key="12">
    <source>
        <dbReference type="PROSITE-ProRule" id="PRU01360"/>
    </source>
</evidence>
<evidence type="ECO:0000256" key="10">
    <source>
        <dbReference type="ARBA" id="ARBA00023136"/>
    </source>
</evidence>
<comment type="similarity">
    <text evidence="12 14">Belongs to the TonB-dependent receptor family.</text>
</comment>
<keyword evidence="3 12" id="KW-1134">Transmembrane beta strand</keyword>
<dbReference type="EMBL" id="AP018817">
    <property type="protein sequence ID" value="BBF68675.1"/>
    <property type="molecule type" value="Genomic_DNA"/>
</dbReference>
<sequence>MKAHQTIRALALASVAWSGCVALPALAQDSAPAADTGTDIVVTARRREESLLSVPIAVSAFSGETLERSGAIDITDISNVTPNTTLENSRGTNSTLTAFIRGVGQQDPVPGFEAGIGLYLDDVYLNRPQASVLDIYDVERIEVLRGPQGTLYGRNTIGGAIKYVTRSLPDQFSLKLRGTYGSYDQADGVLTVSTPISDLIRVGGSVARLSRGGFGDNLTLGIENYNKDVWAGRGTLEIGGNGQPVLIRISGDYTRDKSNARNGHRLIPGLISGAPVLDDVYDTRAGLNNPKQDVKAYGLAMNITAELSDHFTLRSISAWRKDTSFTPIDFDALPAVDVDVPAVYRNEQLSQEWQLLYESDRVKGLLGFYYLDAKAATSFDVLLGLTGATIGLPGLNGYTAGDVRTDTWSVFGDFTFDFTDQISLSVGGRYTNDKRSAYILKQNRISGTSPEFGGAAPIVIATATNFRGDRTFKEFTPRASLSYKPAPDQMVYASYSKGFKGGGFDPRGSGTSAPDSNGDGVRSYQEIYDFLSFDPEKVDSYEVGYKGSLFDRRLSLSVAGFYANYSDVQIPGSVGCTVGGVQSFCGITTNAAKAHIKGIEAEANALLARDFAGAGSSLRFVGALGYVDAQYKRFIGPAGNDVSDIRTFQNTPKWTVSGTLSGGVAMAGGSLDLSTTLSYRSLTHQFEVPIPALDQPGYALWDASIVWMSADDHYSLGLHGKNLTDKQYITSGYNYQSATGVSTLGREGVLTAFYGNPRQVFVTGTVKF</sequence>
<keyword evidence="8" id="KW-0406">Ion transport</keyword>
<dbReference type="Pfam" id="PF00593">
    <property type="entry name" value="TonB_dep_Rec_b-barrel"/>
    <property type="match status" value="1"/>
</dbReference>
<dbReference type="InterPro" id="IPR012910">
    <property type="entry name" value="Plug_dom"/>
</dbReference>
<evidence type="ECO:0000313" key="18">
    <source>
        <dbReference type="EMBL" id="BBF68675.1"/>
    </source>
</evidence>
<keyword evidence="19" id="KW-1185">Reference proteome</keyword>
<dbReference type="Gene3D" id="2.40.170.20">
    <property type="entry name" value="TonB-dependent receptor, beta-barrel domain"/>
    <property type="match status" value="1"/>
</dbReference>
<dbReference type="PROSITE" id="PS51257">
    <property type="entry name" value="PROKAR_LIPOPROTEIN"/>
    <property type="match status" value="1"/>
</dbReference>
<reference evidence="18" key="1">
    <citation type="submission" date="2018-07" db="EMBL/GenBank/DDBJ databases">
        <title>Complete genome sequence of Sphingomonas bisphenolicum strain AO1, a bisphenol A degradative bacterium isolated from Japanese farm field.</title>
        <authorList>
            <person name="Murakami M."/>
            <person name="Koh M."/>
            <person name="Koba S."/>
            <person name="Matsumura Y."/>
        </authorList>
    </citation>
    <scope>NUCLEOTIDE SEQUENCE</scope>
    <source>
        <strain evidence="18">AO1</strain>
    </source>
</reference>
<protein>
    <submittedName>
        <fullName evidence="18">TonB-dependent receptor</fullName>
    </submittedName>
</protein>
<evidence type="ECO:0000256" key="13">
    <source>
        <dbReference type="PROSITE-ProRule" id="PRU10144"/>
    </source>
</evidence>
<accession>A0ABM7G0C5</accession>
<proteinExistence type="inferred from homology"/>
<name>A0ABM7G0C5_9SPHN</name>
<keyword evidence="10 12" id="KW-0472">Membrane</keyword>
<evidence type="ECO:0000256" key="14">
    <source>
        <dbReference type="RuleBase" id="RU003357"/>
    </source>
</evidence>
<keyword evidence="18" id="KW-0675">Receptor</keyword>
<evidence type="ECO:0000256" key="4">
    <source>
        <dbReference type="ARBA" id="ARBA00022496"/>
    </source>
</evidence>
<dbReference type="PANTHER" id="PTHR32552:SF81">
    <property type="entry name" value="TONB-DEPENDENT OUTER MEMBRANE RECEPTOR"/>
    <property type="match status" value="1"/>
</dbReference>
<feature type="short sequence motif" description="TonB C-terminal box" evidence="13">
    <location>
        <begin position="751"/>
        <end position="768"/>
    </location>
</feature>
<evidence type="ECO:0000256" key="2">
    <source>
        <dbReference type="ARBA" id="ARBA00022448"/>
    </source>
</evidence>
<dbReference type="InterPro" id="IPR039426">
    <property type="entry name" value="TonB-dep_rcpt-like"/>
</dbReference>
<keyword evidence="5 12" id="KW-0812">Transmembrane</keyword>
<keyword evidence="6 15" id="KW-0732">Signal</keyword>
<dbReference type="RefSeq" id="WP_261936028.1">
    <property type="nucleotide sequence ID" value="NZ_AP018817.1"/>
</dbReference>
<dbReference type="PROSITE" id="PS52016">
    <property type="entry name" value="TONB_DEPENDENT_REC_3"/>
    <property type="match status" value="1"/>
</dbReference>
<dbReference type="InterPro" id="IPR010917">
    <property type="entry name" value="TonB_rcpt_CS"/>
</dbReference>
<keyword evidence="11 12" id="KW-0998">Cell outer membrane</keyword>
<dbReference type="SUPFAM" id="SSF56935">
    <property type="entry name" value="Porins"/>
    <property type="match status" value="1"/>
</dbReference>
<keyword evidence="7" id="KW-0408">Iron</keyword>
<dbReference type="PANTHER" id="PTHR32552">
    <property type="entry name" value="FERRICHROME IRON RECEPTOR-RELATED"/>
    <property type="match status" value="1"/>
</dbReference>
<feature type="domain" description="TonB-dependent receptor-like beta-barrel" evidence="16">
    <location>
        <begin position="251"/>
        <end position="723"/>
    </location>
</feature>
<evidence type="ECO:0000256" key="8">
    <source>
        <dbReference type="ARBA" id="ARBA00023065"/>
    </source>
</evidence>
<comment type="subcellular location">
    <subcellularLocation>
        <location evidence="1 12">Cell outer membrane</location>
        <topology evidence="1 12">Multi-pass membrane protein</topology>
    </subcellularLocation>
</comment>
<evidence type="ECO:0000256" key="6">
    <source>
        <dbReference type="ARBA" id="ARBA00022729"/>
    </source>
</evidence>
<evidence type="ECO:0000256" key="3">
    <source>
        <dbReference type="ARBA" id="ARBA00022452"/>
    </source>
</evidence>
<dbReference type="PROSITE" id="PS01156">
    <property type="entry name" value="TONB_DEPENDENT_REC_2"/>
    <property type="match status" value="1"/>
</dbReference>
<evidence type="ECO:0000256" key="1">
    <source>
        <dbReference type="ARBA" id="ARBA00004571"/>
    </source>
</evidence>
<dbReference type="InterPro" id="IPR036942">
    <property type="entry name" value="Beta-barrel_TonB_sf"/>
</dbReference>
<evidence type="ECO:0000256" key="15">
    <source>
        <dbReference type="SAM" id="SignalP"/>
    </source>
</evidence>
<keyword evidence="2 12" id="KW-0813">Transport</keyword>
<dbReference type="CDD" id="cd01347">
    <property type="entry name" value="ligand_gated_channel"/>
    <property type="match status" value="1"/>
</dbReference>
<keyword evidence="9 14" id="KW-0798">TonB box</keyword>
<gene>
    <name evidence="18" type="ORF">SBA_ch1_08750</name>
</gene>
<feature type="chain" id="PRO_5045939996" evidence="15">
    <location>
        <begin position="28"/>
        <end position="768"/>
    </location>
</feature>
<evidence type="ECO:0000259" key="17">
    <source>
        <dbReference type="Pfam" id="PF07715"/>
    </source>
</evidence>
<evidence type="ECO:0000256" key="5">
    <source>
        <dbReference type="ARBA" id="ARBA00022692"/>
    </source>
</evidence>
<evidence type="ECO:0000256" key="7">
    <source>
        <dbReference type="ARBA" id="ARBA00023004"/>
    </source>
</evidence>
<evidence type="ECO:0000259" key="16">
    <source>
        <dbReference type="Pfam" id="PF00593"/>
    </source>
</evidence>
<evidence type="ECO:0000256" key="11">
    <source>
        <dbReference type="ARBA" id="ARBA00023237"/>
    </source>
</evidence>
<dbReference type="Pfam" id="PF07715">
    <property type="entry name" value="Plug"/>
    <property type="match status" value="1"/>
</dbReference>
<keyword evidence="4" id="KW-0410">Iron transport</keyword>
<dbReference type="Proteomes" id="UP001059971">
    <property type="component" value="Chromosome 1"/>
</dbReference>
<evidence type="ECO:0000313" key="19">
    <source>
        <dbReference type="Proteomes" id="UP001059971"/>
    </source>
</evidence>
<feature type="signal peptide" evidence="15">
    <location>
        <begin position="1"/>
        <end position="27"/>
    </location>
</feature>
<dbReference type="InterPro" id="IPR000531">
    <property type="entry name" value="Beta-barrel_TonB"/>
</dbReference>